<dbReference type="InterPro" id="IPR000169">
    <property type="entry name" value="Pept_cys_AS"/>
</dbReference>
<evidence type="ECO:0000256" key="2">
    <source>
        <dbReference type="ARBA" id="ARBA00022670"/>
    </source>
</evidence>
<evidence type="ECO:0000256" key="6">
    <source>
        <dbReference type="ARBA" id="ARBA00023157"/>
    </source>
</evidence>
<dbReference type="SMART" id="SM00645">
    <property type="entry name" value="Pept_C1"/>
    <property type="match status" value="1"/>
</dbReference>
<keyword evidence="3" id="KW-0378">Hydrolase</keyword>
<evidence type="ECO:0000313" key="11">
    <source>
        <dbReference type="Proteomes" id="UP000261520"/>
    </source>
</evidence>
<proteinExistence type="inferred from homology"/>
<comment type="similarity">
    <text evidence="1">Belongs to the peptidase C1 family.</text>
</comment>
<protein>
    <recommendedName>
        <fullName evidence="12">Cathepsin S, ortholog 1</fullName>
    </recommendedName>
</protein>
<keyword evidence="6" id="KW-1015">Disulfide bond</keyword>
<dbReference type="InterPro" id="IPR000668">
    <property type="entry name" value="Peptidase_C1A_C"/>
</dbReference>
<evidence type="ECO:0000256" key="3">
    <source>
        <dbReference type="ARBA" id="ARBA00022801"/>
    </source>
</evidence>
<evidence type="ECO:0000256" key="1">
    <source>
        <dbReference type="ARBA" id="ARBA00008455"/>
    </source>
</evidence>
<evidence type="ECO:0000313" key="10">
    <source>
        <dbReference type="Ensembl" id="ENSPMGP00000017816.1"/>
    </source>
</evidence>
<dbReference type="Proteomes" id="UP000261520">
    <property type="component" value="Unplaced"/>
</dbReference>
<keyword evidence="4" id="KW-0788">Thiol protease</keyword>
<dbReference type="Ensembl" id="ENSPMGT00000019011.1">
    <property type="protein sequence ID" value="ENSPMGP00000017816.1"/>
    <property type="gene ID" value="ENSPMGG00000014580.1"/>
</dbReference>
<evidence type="ECO:0000256" key="5">
    <source>
        <dbReference type="ARBA" id="ARBA00023145"/>
    </source>
</evidence>
<feature type="domain" description="Cathepsin propeptide inhibitor" evidence="9">
    <location>
        <begin position="25"/>
        <end position="85"/>
    </location>
</feature>
<dbReference type="InterPro" id="IPR039417">
    <property type="entry name" value="Peptidase_C1A_papain-like"/>
</dbReference>
<evidence type="ECO:0008006" key="12">
    <source>
        <dbReference type="Google" id="ProtNLM"/>
    </source>
</evidence>
<dbReference type="Pfam" id="PF00112">
    <property type="entry name" value="Peptidase_C1"/>
    <property type="match status" value="1"/>
</dbReference>
<evidence type="ECO:0000256" key="4">
    <source>
        <dbReference type="ARBA" id="ARBA00022807"/>
    </source>
</evidence>
<dbReference type="Pfam" id="PF08246">
    <property type="entry name" value="Inhibitor_I29"/>
    <property type="match status" value="1"/>
</dbReference>
<dbReference type="InterPro" id="IPR013128">
    <property type="entry name" value="Peptidase_C1A"/>
</dbReference>
<dbReference type="FunFam" id="3.90.70.10:FF:000006">
    <property type="entry name" value="Cathepsin S"/>
    <property type="match status" value="1"/>
</dbReference>
<dbReference type="InterPro" id="IPR013201">
    <property type="entry name" value="Prot_inhib_I29"/>
</dbReference>
<name>A0A3B4AN44_9GOBI</name>
<dbReference type="PROSITE" id="PS00640">
    <property type="entry name" value="THIOL_PROTEASE_ASN"/>
    <property type="match status" value="1"/>
</dbReference>
<evidence type="ECO:0000256" key="7">
    <source>
        <dbReference type="SAM" id="SignalP"/>
    </source>
</evidence>
<dbReference type="Gene3D" id="3.90.70.10">
    <property type="entry name" value="Cysteine proteinases"/>
    <property type="match status" value="1"/>
</dbReference>
<dbReference type="InterPro" id="IPR025661">
    <property type="entry name" value="Pept_asp_AS"/>
</dbReference>
<reference evidence="10" key="1">
    <citation type="submission" date="2025-08" db="UniProtKB">
        <authorList>
            <consortium name="Ensembl"/>
        </authorList>
    </citation>
    <scope>IDENTIFICATION</scope>
</reference>
<feature type="chain" id="PRO_5018737102" description="Cathepsin S, ortholog 1" evidence="7">
    <location>
        <begin position="18"/>
        <end position="333"/>
    </location>
</feature>
<dbReference type="InterPro" id="IPR038765">
    <property type="entry name" value="Papain-like_cys_pep_sf"/>
</dbReference>
<feature type="signal peptide" evidence="7">
    <location>
        <begin position="1"/>
        <end position="17"/>
    </location>
</feature>
<dbReference type="PRINTS" id="PR00705">
    <property type="entry name" value="PAPAIN"/>
</dbReference>
<evidence type="ECO:0000259" key="8">
    <source>
        <dbReference type="SMART" id="SM00645"/>
    </source>
</evidence>
<organism evidence="10 11">
    <name type="scientific">Periophthalmus magnuspinnatus</name>
    <dbReference type="NCBI Taxonomy" id="409849"/>
    <lineage>
        <taxon>Eukaryota</taxon>
        <taxon>Metazoa</taxon>
        <taxon>Chordata</taxon>
        <taxon>Craniata</taxon>
        <taxon>Vertebrata</taxon>
        <taxon>Euteleostomi</taxon>
        <taxon>Actinopterygii</taxon>
        <taxon>Neopterygii</taxon>
        <taxon>Teleostei</taxon>
        <taxon>Neoteleostei</taxon>
        <taxon>Acanthomorphata</taxon>
        <taxon>Gobiaria</taxon>
        <taxon>Gobiiformes</taxon>
        <taxon>Gobioidei</taxon>
        <taxon>Gobiidae</taxon>
        <taxon>Oxudercinae</taxon>
        <taxon>Periophthalmus</taxon>
    </lineage>
</organism>
<feature type="domain" description="Peptidase C1A papain C-terminal" evidence="8">
    <location>
        <begin position="113"/>
        <end position="332"/>
    </location>
</feature>
<dbReference type="PROSITE" id="PS00639">
    <property type="entry name" value="THIOL_PROTEASE_HIS"/>
    <property type="match status" value="1"/>
</dbReference>
<keyword evidence="7" id="KW-0732">Signal</keyword>
<reference evidence="10" key="2">
    <citation type="submission" date="2025-09" db="UniProtKB">
        <authorList>
            <consortium name="Ensembl"/>
        </authorList>
    </citation>
    <scope>IDENTIFICATION</scope>
</reference>
<dbReference type="GO" id="GO:0006508">
    <property type="term" value="P:proteolysis"/>
    <property type="evidence" value="ECO:0007669"/>
    <property type="project" value="UniProtKB-KW"/>
</dbReference>
<dbReference type="CDD" id="cd02248">
    <property type="entry name" value="Peptidase_C1A"/>
    <property type="match status" value="1"/>
</dbReference>
<keyword evidence="11" id="KW-1185">Reference proteome</keyword>
<dbReference type="InterPro" id="IPR025660">
    <property type="entry name" value="Pept_his_AS"/>
</dbReference>
<accession>A0A3B4AN44</accession>
<dbReference type="AlphaFoldDB" id="A0A3B4AN44"/>
<dbReference type="GO" id="GO:0008234">
    <property type="term" value="F:cysteine-type peptidase activity"/>
    <property type="evidence" value="ECO:0007669"/>
    <property type="project" value="UniProtKB-KW"/>
</dbReference>
<dbReference type="PROSITE" id="PS00139">
    <property type="entry name" value="THIOL_PROTEASE_CYS"/>
    <property type="match status" value="1"/>
</dbReference>
<evidence type="ECO:0000259" key="9">
    <source>
        <dbReference type="SMART" id="SM00848"/>
    </source>
</evidence>
<dbReference type="SUPFAM" id="SSF54001">
    <property type="entry name" value="Cysteine proteinases"/>
    <property type="match status" value="1"/>
</dbReference>
<dbReference type="PANTHER" id="PTHR12411">
    <property type="entry name" value="CYSTEINE PROTEASE FAMILY C1-RELATED"/>
    <property type="match status" value="1"/>
</dbReference>
<keyword evidence="2" id="KW-0645">Protease</keyword>
<sequence>MAVFYLLLFVAFPICHSSFTLNRAWKEWRIKHEKVYENKTEVSFRRALWEKNLEQIWRHNQEVASGKHSFTLGLNHLADMTADEVNDKLNGLRPEKLNAVRNVTLKNFSDLNIPQTVDWRKKGLVSSVQNQGMCGSCWAFSSVGALEGQMSKRTGVLVQLSPQNLVDCSVMDGNHGCKGGYISKSYSYIIRNQGVDSEQFYPYEHKVRLTNGICRYSVKGKAGHCSSFHILPRGDENILASVVANVGPVAVAVNAMLPSFHLYKGGVYNDPKCNPNLINHAVLVVGYGTDKGEDYWLVKNSWGASWGEGGFIRIARNKKNACGIATFAVYPTI</sequence>
<dbReference type="SMART" id="SM00848">
    <property type="entry name" value="Inhibitor_I29"/>
    <property type="match status" value="1"/>
</dbReference>
<keyword evidence="5" id="KW-0865">Zymogen</keyword>
<dbReference type="STRING" id="409849.ENSPMGP00000017816"/>